<dbReference type="Gene3D" id="3.40.50.40">
    <property type="match status" value="1"/>
</dbReference>
<dbReference type="PRINTS" id="PR00139">
    <property type="entry name" value="ASNGLNASE"/>
</dbReference>
<dbReference type="GO" id="GO:0004067">
    <property type="term" value="F:asparaginase activity"/>
    <property type="evidence" value="ECO:0007669"/>
    <property type="project" value="UniProtKB-UniRule"/>
</dbReference>
<keyword evidence="5" id="KW-1185">Reference proteome</keyword>
<feature type="active site" description="O-isoaspartyl threonine intermediate" evidence="1">
    <location>
        <position position="52"/>
    </location>
</feature>
<dbReference type="InterPro" id="IPR037152">
    <property type="entry name" value="L-asparaginase_N_sf"/>
</dbReference>
<dbReference type="PANTHER" id="PTHR11707">
    <property type="entry name" value="L-ASPARAGINASE"/>
    <property type="match status" value="1"/>
</dbReference>
<dbReference type="Proteomes" id="UP000234462">
    <property type="component" value="Unassembled WGS sequence"/>
</dbReference>
<accession>A0A2H1L2X0</accession>
<dbReference type="InterPro" id="IPR040919">
    <property type="entry name" value="Asparaginase_C"/>
</dbReference>
<dbReference type="PROSITE" id="PS51732">
    <property type="entry name" value="ASN_GLN_ASE_3"/>
    <property type="match status" value="1"/>
</dbReference>
<dbReference type="EC" id="3.5.1.1" evidence="4"/>
<proteinExistence type="predicted"/>
<organism evidence="4 5">
    <name type="scientific">Brevibacterium jeotgali</name>
    <dbReference type="NCBI Taxonomy" id="1262550"/>
    <lineage>
        <taxon>Bacteria</taxon>
        <taxon>Bacillati</taxon>
        <taxon>Actinomycetota</taxon>
        <taxon>Actinomycetes</taxon>
        <taxon>Micrococcales</taxon>
        <taxon>Brevibacteriaceae</taxon>
        <taxon>Brevibacterium</taxon>
    </lineage>
</organism>
<dbReference type="InterPro" id="IPR027474">
    <property type="entry name" value="L-asparaginase_N"/>
</dbReference>
<dbReference type="RefSeq" id="WP_101587263.1">
    <property type="nucleotide sequence ID" value="NZ_FXZM01000001.1"/>
</dbReference>
<keyword evidence="4" id="KW-0378">Hydrolase</keyword>
<dbReference type="SMART" id="SM00870">
    <property type="entry name" value="Asparaginase"/>
    <property type="match status" value="1"/>
</dbReference>
<feature type="domain" description="L-asparaginase N-terminal" evidence="2">
    <location>
        <begin position="5"/>
        <end position="220"/>
    </location>
</feature>
<evidence type="ECO:0000259" key="2">
    <source>
        <dbReference type="Pfam" id="PF00710"/>
    </source>
</evidence>
<dbReference type="PIRSF" id="PIRSF001220">
    <property type="entry name" value="L-ASNase_gatD"/>
    <property type="match status" value="1"/>
</dbReference>
<dbReference type="AlphaFoldDB" id="A0A2H1L2X0"/>
<name>A0A2H1L2X0_9MICO</name>
<dbReference type="Gene3D" id="3.40.50.1170">
    <property type="entry name" value="L-asparaginase, N-terminal domain"/>
    <property type="match status" value="1"/>
</dbReference>
<dbReference type="PIRSF" id="PIRSF500176">
    <property type="entry name" value="L_ASNase"/>
    <property type="match status" value="1"/>
</dbReference>
<evidence type="ECO:0000313" key="5">
    <source>
        <dbReference type="Proteomes" id="UP000234462"/>
    </source>
</evidence>
<reference evidence="5" key="1">
    <citation type="submission" date="2017-03" db="EMBL/GenBank/DDBJ databases">
        <authorList>
            <person name="Monnet C."/>
        </authorList>
    </citation>
    <scope>NUCLEOTIDE SEQUENCE [LARGE SCALE GENOMIC DNA]</scope>
    <source>
        <strain evidence="5">SJ5-8</strain>
    </source>
</reference>
<dbReference type="InterPro" id="IPR006034">
    <property type="entry name" value="Asparaginase/glutaminase-like"/>
</dbReference>
<dbReference type="OrthoDB" id="9788068at2"/>
<gene>
    <name evidence="4" type="ORF">BJEO58_00338</name>
</gene>
<dbReference type="Pfam" id="PF17763">
    <property type="entry name" value="Asparaginase_C"/>
    <property type="match status" value="1"/>
</dbReference>
<evidence type="ECO:0000259" key="3">
    <source>
        <dbReference type="Pfam" id="PF17763"/>
    </source>
</evidence>
<dbReference type="Pfam" id="PF00710">
    <property type="entry name" value="Asparaginase"/>
    <property type="match status" value="1"/>
</dbReference>
<dbReference type="SUPFAM" id="SSF53774">
    <property type="entry name" value="Glutaminase/Asparaginase"/>
    <property type="match status" value="1"/>
</dbReference>
<protein>
    <submittedName>
        <fullName evidence="4">L-asparaginase</fullName>
        <ecNumber evidence="4">3.5.1.1</ecNumber>
    </submittedName>
</protein>
<dbReference type="InterPro" id="IPR027473">
    <property type="entry name" value="L-asparaginase_C"/>
</dbReference>
<evidence type="ECO:0000313" key="4">
    <source>
        <dbReference type="EMBL" id="SMY10763.1"/>
    </source>
</evidence>
<dbReference type="EMBL" id="FXZM01000001">
    <property type="protein sequence ID" value="SMY10763.1"/>
    <property type="molecule type" value="Genomic_DNA"/>
</dbReference>
<dbReference type="InterPro" id="IPR036152">
    <property type="entry name" value="Asp/glu_Ase-like_sf"/>
</dbReference>
<sequence>MSAPRLHVIALGGTIASAPQSDAAPGVSPSIGAEQIAAAARLDTLRVTGGGTVSDGGTARDAGPAAAGEPPLITFEQLAQVGSGSITLPHLFEAVRSIRRAAAAGADGVVLTQGTDTLEDSAFVLALLNDAGIPVVLTGAMRSPSSPGADGGANVRAAARTALDPTMKDLAADRRLAAALVFADEVFDPLSVTKAHTTSFAAFQAGLGQGPLGWVSEDRLVLPHVPAVSRAVAGWSVPEDPEGDPSAPGAARAFPRVAVIEAGLDDDLSLVEELAEAGYAGCVLAGVGGGHVPQSTVGRVAELAAKIPVVLASRTGAGATLEQTYGYPGAEIDLLGRGLVPAGTLNARKARLALVLALTFGTDLPGL</sequence>
<feature type="domain" description="Asparaginase/glutaminase C-terminal" evidence="3">
    <location>
        <begin position="256"/>
        <end position="363"/>
    </location>
</feature>
<evidence type="ECO:0000256" key="1">
    <source>
        <dbReference type="PIRSR" id="PIRSR001220-1"/>
    </source>
</evidence>
<dbReference type="PANTHER" id="PTHR11707:SF28">
    <property type="entry name" value="60 KDA LYSOPHOSPHOLIPASE"/>
    <property type="match status" value="1"/>
</dbReference>